<dbReference type="VEuPathDB" id="FungiDB:PV07_07241"/>
<sequence>MVLKLAGDCHPISAQSTTPRNFGAPQRQQQEQQPPPQPQSPAAAFSQTLAHSTSTMGVSLSILASETCWALKRFFLLLRFRRRLRKIFCRPPKHGSTSTFDCSFSEIPVELWEGDSGPISPFSSPPTSPASTLPRVVPRPRRLSERWTTY</sequence>
<evidence type="ECO:0000313" key="2">
    <source>
        <dbReference type="EMBL" id="KIW27508.1"/>
    </source>
</evidence>
<gene>
    <name evidence="2" type="ORF">PV07_07241</name>
</gene>
<dbReference type="RefSeq" id="XP_016247724.1">
    <property type="nucleotide sequence ID" value="XM_016394305.1"/>
</dbReference>
<organism evidence="2 3">
    <name type="scientific">Cladophialophora immunda</name>
    <dbReference type="NCBI Taxonomy" id="569365"/>
    <lineage>
        <taxon>Eukaryota</taxon>
        <taxon>Fungi</taxon>
        <taxon>Dikarya</taxon>
        <taxon>Ascomycota</taxon>
        <taxon>Pezizomycotina</taxon>
        <taxon>Eurotiomycetes</taxon>
        <taxon>Chaetothyriomycetidae</taxon>
        <taxon>Chaetothyriales</taxon>
        <taxon>Herpotrichiellaceae</taxon>
        <taxon>Cladophialophora</taxon>
    </lineage>
</organism>
<dbReference type="GeneID" id="27346435"/>
<dbReference type="AlphaFoldDB" id="A0A0D2C8X2"/>
<accession>A0A0D2C8X2</accession>
<dbReference type="EMBL" id="KN847043">
    <property type="protein sequence ID" value="KIW27508.1"/>
    <property type="molecule type" value="Genomic_DNA"/>
</dbReference>
<evidence type="ECO:0000256" key="1">
    <source>
        <dbReference type="SAM" id="MobiDB-lite"/>
    </source>
</evidence>
<keyword evidence="3" id="KW-1185">Reference proteome</keyword>
<dbReference type="Proteomes" id="UP000054466">
    <property type="component" value="Unassembled WGS sequence"/>
</dbReference>
<proteinExistence type="predicted"/>
<name>A0A0D2C8X2_9EURO</name>
<dbReference type="HOGENOM" id="CLU_1740322_0_0_1"/>
<protein>
    <submittedName>
        <fullName evidence="2">Uncharacterized protein</fullName>
    </submittedName>
</protein>
<feature type="region of interest" description="Disordered" evidence="1">
    <location>
        <begin position="115"/>
        <end position="136"/>
    </location>
</feature>
<feature type="region of interest" description="Disordered" evidence="1">
    <location>
        <begin position="1"/>
        <end position="48"/>
    </location>
</feature>
<evidence type="ECO:0000313" key="3">
    <source>
        <dbReference type="Proteomes" id="UP000054466"/>
    </source>
</evidence>
<reference evidence="2 3" key="1">
    <citation type="submission" date="2015-01" db="EMBL/GenBank/DDBJ databases">
        <title>The Genome Sequence of Cladophialophora immunda CBS83496.</title>
        <authorList>
            <consortium name="The Broad Institute Genomics Platform"/>
            <person name="Cuomo C."/>
            <person name="de Hoog S."/>
            <person name="Gorbushina A."/>
            <person name="Stielow B."/>
            <person name="Teixiera M."/>
            <person name="Abouelleil A."/>
            <person name="Chapman S.B."/>
            <person name="Priest M."/>
            <person name="Young S.K."/>
            <person name="Wortman J."/>
            <person name="Nusbaum C."/>
            <person name="Birren B."/>
        </authorList>
    </citation>
    <scope>NUCLEOTIDE SEQUENCE [LARGE SCALE GENOMIC DNA]</scope>
    <source>
        <strain evidence="2 3">CBS 83496</strain>
    </source>
</reference>